<organism evidence="1 2">
    <name type="scientific">Sinorhizobium saheli</name>
    <dbReference type="NCBI Taxonomy" id="36856"/>
    <lineage>
        <taxon>Bacteria</taxon>
        <taxon>Pseudomonadati</taxon>
        <taxon>Pseudomonadota</taxon>
        <taxon>Alphaproteobacteria</taxon>
        <taxon>Hyphomicrobiales</taxon>
        <taxon>Rhizobiaceae</taxon>
        <taxon>Sinorhizobium/Ensifer group</taxon>
        <taxon>Sinorhizobium</taxon>
    </lineage>
</organism>
<name>A0A178Y8G7_SINSA</name>
<keyword evidence="2" id="KW-1185">Reference proteome</keyword>
<evidence type="ECO:0000313" key="1">
    <source>
        <dbReference type="EMBL" id="OAP43818.1"/>
    </source>
</evidence>
<dbReference type="AlphaFoldDB" id="A0A178Y8G7"/>
<dbReference type="OrthoDB" id="8281220at2"/>
<gene>
    <name evidence="1" type="ORF">ATB98_08005</name>
</gene>
<evidence type="ECO:0000313" key="2">
    <source>
        <dbReference type="Proteomes" id="UP000078507"/>
    </source>
</evidence>
<accession>A0A178Y8G7</accession>
<comment type="caution">
    <text evidence="1">The sequence shown here is derived from an EMBL/GenBank/DDBJ whole genome shotgun (WGS) entry which is preliminary data.</text>
</comment>
<protein>
    <submittedName>
        <fullName evidence="1">Uncharacterized protein</fullName>
    </submittedName>
</protein>
<sequence>MTQDLNRIEIDLLPLQLFSRRISEGWTTLPGHPLYMPADYPPRPDTHSEAHLMTICVTPPDAAASCAGKAFQIRPPAFTLYVTGTLFGLSLYSLELLRVVEDFEEPCPSRHSVTIH</sequence>
<reference evidence="1 2" key="1">
    <citation type="submission" date="2015-11" db="EMBL/GenBank/DDBJ databases">
        <title>Ensifer anhuiense sp. nov., an effective nitrogen fixation bacterium with Glycine soja.</title>
        <authorList>
            <person name="Yan H."/>
            <person name="Chen W."/>
        </authorList>
    </citation>
    <scope>NUCLEOTIDE SEQUENCE [LARGE SCALE GENOMIC DNA]</scope>
    <source>
        <strain evidence="1 2">LMG 7837</strain>
    </source>
</reference>
<dbReference type="RefSeq" id="WP_066875734.1">
    <property type="nucleotide sequence ID" value="NZ_LNQB01000076.1"/>
</dbReference>
<dbReference type="STRING" id="36856.ATB98_08005"/>
<dbReference type="Proteomes" id="UP000078507">
    <property type="component" value="Unassembled WGS sequence"/>
</dbReference>
<proteinExistence type="predicted"/>
<dbReference type="EMBL" id="LNQB01000076">
    <property type="protein sequence ID" value="OAP43818.1"/>
    <property type="molecule type" value="Genomic_DNA"/>
</dbReference>